<sequence length="466" mass="52261">MNVETTEWGLEQSQVYQNKDRCEEEIEEPDIFGPFNQTCGRQSLTSVAALLIGDQNAGKTTLLHSLSNAKHSLSFLHIQSLIPFIQASFYNCRFCNFGAMEEEGINPLRACCDEGAFLDSDIARASLTLTKPDWLFLLEEVGLGGGGVPEEFLVNDFTRLSLIEFGGDHLDRLQHRPCASHPCPDRPCSERVFENTRVQEICANSLKLLQTKDLTSVAYFINGCTAAGVHDDSAADGPLRLKPDYCKDLRSRLQALQSWCPFLSALHVYVTRVPVQGCARLNDACILDSAFLDVLASVVGQTDADKYEYDLRVATSSPFYLEIRDTVTQLCRDALPHVKCTVCPFLLLDRTTHLPNPCSIYYFLSHTVRAALQLHRLGANSSDPELLLNLLRCIKNSRYYAPEDKLWIETLTWVDYQSICKIGTPRTVAYRTDHASHQSLRITPVITHHTSHYASHHLSHRPVTTA</sequence>
<organism evidence="1 2">
    <name type="scientific">Gregarina niphandrodes</name>
    <name type="common">Septate eugregarine</name>
    <dbReference type="NCBI Taxonomy" id="110365"/>
    <lineage>
        <taxon>Eukaryota</taxon>
        <taxon>Sar</taxon>
        <taxon>Alveolata</taxon>
        <taxon>Apicomplexa</taxon>
        <taxon>Conoidasida</taxon>
        <taxon>Gregarinasina</taxon>
        <taxon>Eugregarinorida</taxon>
        <taxon>Gregarinidae</taxon>
        <taxon>Gregarina</taxon>
    </lineage>
</organism>
<dbReference type="EMBL" id="AFNH02000102">
    <property type="protein sequence ID" value="EZG83908.1"/>
    <property type="molecule type" value="Genomic_DNA"/>
</dbReference>
<proteinExistence type="predicted"/>
<dbReference type="eggNOG" id="ENOG502S82U">
    <property type="taxonomic scope" value="Eukaryota"/>
</dbReference>
<gene>
    <name evidence="1" type="ORF">GNI_013910</name>
</gene>
<evidence type="ECO:0000313" key="1">
    <source>
        <dbReference type="EMBL" id="EZG83908.1"/>
    </source>
</evidence>
<dbReference type="GeneID" id="22910771"/>
<keyword evidence="2" id="KW-1185">Reference proteome</keyword>
<dbReference type="VEuPathDB" id="CryptoDB:GNI_013910"/>
<reference evidence="1" key="1">
    <citation type="submission" date="2013-12" db="EMBL/GenBank/DDBJ databases">
        <authorList>
            <person name="Omoto C.K."/>
            <person name="Sibley D."/>
            <person name="Venepally P."/>
            <person name="Hadjithomas M."/>
            <person name="Karamycheva S."/>
            <person name="Brunk B."/>
            <person name="Roos D."/>
            <person name="Caler E."/>
            <person name="Lorenzi H."/>
        </authorList>
    </citation>
    <scope>NUCLEOTIDE SEQUENCE</scope>
</reference>
<dbReference type="Proteomes" id="UP000019763">
    <property type="component" value="Unassembled WGS sequence"/>
</dbReference>
<accession>A0A023BCG8</accession>
<dbReference type="AlphaFoldDB" id="A0A023BCG8"/>
<name>A0A023BCG8_GRENI</name>
<protein>
    <submittedName>
        <fullName evidence="1">Uncharacterized protein</fullName>
    </submittedName>
</protein>
<dbReference type="OrthoDB" id="448550at2759"/>
<comment type="caution">
    <text evidence="1">The sequence shown here is derived from an EMBL/GenBank/DDBJ whole genome shotgun (WGS) entry which is preliminary data.</text>
</comment>
<dbReference type="RefSeq" id="XP_011128907.1">
    <property type="nucleotide sequence ID" value="XM_011130605.1"/>
</dbReference>
<evidence type="ECO:0000313" key="2">
    <source>
        <dbReference type="Proteomes" id="UP000019763"/>
    </source>
</evidence>